<name>A0A7N0T3Q8_KALFE</name>
<dbReference type="EnsemblPlants" id="Kaladp0021s0039.1.v1.1">
    <property type="protein sequence ID" value="Kaladp0021s0039.1.v1.1"/>
    <property type="gene ID" value="Kaladp0021s0039.v1.1"/>
</dbReference>
<evidence type="ECO:0008006" key="5">
    <source>
        <dbReference type="Google" id="ProtNLM"/>
    </source>
</evidence>
<feature type="coiled-coil region" evidence="1">
    <location>
        <begin position="304"/>
        <end position="448"/>
    </location>
</feature>
<feature type="region of interest" description="Disordered" evidence="2">
    <location>
        <begin position="133"/>
        <end position="170"/>
    </location>
</feature>
<dbReference type="Proteomes" id="UP000594263">
    <property type="component" value="Unplaced"/>
</dbReference>
<dbReference type="Gramene" id="Kaladp0021s0039.1.v1.1">
    <property type="protein sequence ID" value="Kaladp0021s0039.1.v1.1"/>
    <property type="gene ID" value="Kaladp0021s0039.v1.1"/>
</dbReference>
<evidence type="ECO:0000256" key="2">
    <source>
        <dbReference type="SAM" id="MobiDB-lite"/>
    </source>
</evidence>
<sequence length="1513" mass="169872">MAAAVKAEPGVCADCLKWSKKYSKVEGGRNALRETVKILEKRLDKLIQDNSILNKELEDTRSQLVCEKKDRAKENDARVALEKEIAALKSELISLQQQKSMATSDTCQEVSRLRLCVSDSEREIMRLKELAEKEKSRADMASKNAEAEKTKAGEAQKAAKNEKSRAEKEKIRACTETKKAQEFKIQLDALKNEVAEVRYQLTLVTTKSEEISVSLEAEKKQADLEKAEAKKHKSRAEAYEKELVEEKINANNLSCLLEKERINTEEMLKKMNELMSSKMIDNGSERFKQLEVDQHNGLLEKKEADSANVEAKKQMNDNKKLIQEKRRADHLLVLLDDEKRKNSELQIKISEHKSSMMLLEANDVKTDKINGAEELKKQLEIEKQKTVKEKKRANLLKAEADFQTKLAQANKKKFTEEMNRANSLSCQLEEEKTRNNELQKKIDNLVRSEDLMIVNKPLCVKGDSLEELTVHAETEKKRTNKEIKCGNLKTAKLVEQRRILPLDRMNALEEKCHADRSIYVAHESRQTVETPQNQLITHAQAEEVKSVSPHRNRSVVEPEMKLLREQMKIAKMQLKHAKKVGKYEKVRNTILKKELRILKQEFCQFSHRLDFLDCSLSCKNEGGHVSGKVQGSPSSRWKEFLCLKTSQTERKCKNSLCALNKPSNHVSQHSEHALFPPFYGIKLASGTDSKLESPAGGSDEDLFNSSVINSNRASFSDRRFVDSQEKFGSSTTSSNFADGINLKRTDSRLSGEVTELIHSDKPAVVTNMVVRSLGNAISSRKRVHDKKRKRILGLLDSFHNAFSESKKLQMQMEENVSILHNELRSPLDIPTEGKDMARSNPYDRCGESYKKRKVFHKQKVRQQCLPNEKHSVEPGSLELNGETADQCMGHLAVVPANDLSNGALVCKASNVVSLNENGINPSECLDHIIDGNYMILLDLDDYDDEKHYREARDNLLSPSLPEITFQSGDVFSLDEVDLTVKDALNVGLSSSNCSLNVSVNSPSLKERDSFVQDNGKKVDSVKAKECTSHGFPIMEADESRLEAQVITEAISPCEKMLNNSLVSFFVVHSEIVDCDHLSRVFYATRKGVSHYNLSSPPGVLVNRLLNYVNHEDLASKDKVCVFFSLVLAGCQVAALKEYSYPIREYAAVLNPYLVDLYSVINNVEMKNCLEQTLNLRELLNLIEEFIMYGRIWVCLTPEGNPATAGDSNVSITLKDLKLSLETASTEQLVAASATLASLCAALGEIDFIHLLSYNLFRLQKHDYTVVLSVVHVFAQLEGRKFLTSTSNSLLISVLKSLVLFLESSYSSCLKCPFSEEAGSLDAVIFLLFERLQSLMETARNLISRTSSTLSSSSIEETFSEFTDLLSLVELISNNVSWDILSSKVVPQLLLMLESCTADIFSVAIILLLGQLGRLSTSANGPEDAVVNRLRCQLTAMLGCDGSRKELLPSQMAAVCSLMGFLNLDPNSLLSSTDPIPPVDEASSTCQIRRWFTCLSEEQQSFSIGILRDILPCK</sequence>
<evidence type="ECO:0000313" key="4">
    <source>
        <dbReference type="Proteomes" id="UP000594263"/>
    </source>
</evidence>
<reference evidence="3" key="1">
    <citation type="submission" date="2021-01" db="UniProtKB">
        <authorList>
            <consortium name="EnsemblPlants"/>
        </authorList>
    </citation>
    <scope>IDENTIFICATION</scope>
</reference>
<accession>A0A7N0T3Q8</accession>
<evidence type="ECO:0000256" key="1">
    <source>
        <dbReference type="SAM" id="Coils"/>
    </source>
</evidence>
<proteinExistence type="predicted"/>
<dbReference type="PANTHER" id="PTHR35480">
    <property type="entry name" value="MATERNAL EFFECT EMBRYO ARREST 22"/>
    <property type="match status" value="1"/>
</dbReference>
<evidence type="ECO:0000313" key="3">
    <source>
        <dbReference type="EnsemblPlants" id="Kaladp0021s0039.1.v1.1"/>
    </source>
</evidence>
<dbReference type="OMA" id="RYWETLI"/>
<keyword evidence="4" id="KW-1185">Reference proteome</keyword>
<organism evidence="3 4">
    <name type="scientific">Kalanchoe fedtschenkoi</name>
    <name type="common">Lavender scallops</name>
    <name type="synonym">South American air plant</name>
    <dbReference type="NCBI Taxonomy" id="63787"/>
    <lineage>
        <taxon>Eukaryota</taxon>
        <taxon>Viridiplantae</taxon>
        <taxon>Streptophyta</taxon>
        <taxon>Embryophyta</taxon>
        <taxon>Tracheophyta</taxon>
        <taxon>Spermatophyta</taxon>
        <taxon>Magnoliopsida</taxon>
        <taxon>eudicotyledons</taxon>
        <taxon>Gunneridae</taxon>
        <taxon>Pentapetalae</taxon>
        <taxon>Saxifragales</taxon>
        <taxon>Crassulaceae</taxon>
        <taxon>Kalanchoe</taxon>
    </lineage>
</organism>
<keyword evidence="1" id="KW-0175">Coiled coil</keyword>
<protein>
    <recommendedName>
        <fullName evidence="5">Maternal effect embryo arrest 22</fullName>
    </recommendedName>
</protein>
<dbReference type="PANTHER" id="PTHR35480:SF1">
    <property type="entry name" value="MATERNAL EFFECT EMBRYO ARREST 22"/>
    <property type="match status" value="1"/>
</dbReference>